<dbReference type="PANTHER" id="PTHR30193:SF37">
    <property type="entry name" value="INNER MEMBRANE ABC TRANSPORTER PERMEASE PROTEIN YCJO"/>
    <property type="match status" value="1"/>
</dbReference>
<dbReference type="InterPro" id="IPR051393">
    <property type="entry name" value="ABC_transporter_permease"/>
</dbReference>
<keyword evidence="6 7" id="KW-0472">Membrane</keyword>
<proteinExistence type="inferred from homology"/>
<evidence type="ECO:0000256" key="4">
    <source>
        <dbReference type="ARBA" id="ARBA00022692"/>
    </source>
</evidence>
<evidence type="ECO:0000256" key="3">
    <source>
        <dbReference type="ARBA" id="ARBA00022475"/>
    </source>
</evidence>
<evidence type="ECO:0000256" key="1">
    <source>
        <dbReference type="ARBA" id="ARBA00004651"/>
    </source>
</evidence>
<feature type="transmembrane region" description="Helical" evidence="7">
    <location>
        <begin position="20"/>
        <end position="41"/>
    </location>
</feature>
<dbReference type="SUPFAM" id="SSF161098">
    <property type="entry name" value="MetI-like"/>
    <property type="match status" value="1"/>
</dbReference>
<dbReference type="Pfam" id="PF00528">
    <property type="entry name" value="BPD_transp_1"/>
    <property type="match status" value="1"/>
</dbReference>
<dbReference type="PANTHER" id="PTHR30193">
    <property type="entry name" value="ABC TRANSPORTER PERMEASE PROTEIN"/>
    <property type="match status" value="1"/>
</dbReference>
<dbReference type="Proteomes" id="UP000184038">
    <property type="component" value="Unassembled WGS sequence"/>
</dbReference>
<dbReference type="CDD" id="cd06261">
    <property type="entry name" value="TM_PBP2"/>
    <property type="match status" value="1"/>
</dbReference>
<comment type="similarity">
    <text evidence="7">Belongs to the binding-protein-dependent transport system permease family.</text>
</comment>
<organism evidence="9 10">
    <name type="scientific">Anaerosporobacter mobilis DSM 15930</name>
    <dbReference type="NCBI Taxonomy" id="1120996"/>
    <lineage>
        <taxon>Bacteria</taxon>
        <taxon>Bacillati</taxon>
        <taxon>Bacillota</taxon>
        <taxon>Clostridia</taxon>
        <taxon>Lachnospirales</taxon>
        <taxon>Lachnospiraceae</taxon>
        <taxon>Anaerosporobacter</taxon>
    </lineage>
</organism>
<feature type="transmembrane region" description="Helical" evidence="7">
    <location>
        <begin position="113"/>
        <end position="132"/>
    </location>
</feature>
<reference evidence="9 10" key="1">
    <citation type="submission" date="2016-11" db="EMBL/GenBank/DDBJ databases">
        <authorList>
            <person name="Jaros S."/>
            <person name="Januszkiewicz K."/>
            <person name="Wedrychowicz H."/>
        </authorList>
    </citation>
    <scope>NUCLEOTIDE SEQUENCE [LARGE SCALE GENOMIC DNA]</scope>
    <source>
        <strain evidence="9 10">DSM 15930</strain>
    </source>
</reference>
<keyword evidence="9" id="KW-0762">Sugar transport</keyword>
<dbReference type="InterPro" id="IPR000515">
    <property type="entry name" value="MetI-like"/>
</dbReference>
<dbReference type="GO" id="GO:0055085">
    <property type="term" value="P:transmembrane transport"/>
    <property type="evidence" value="ECO:0007669"/>
    <property type="project" value="InterPro"/>
</dbReference>
<evidence type="ECO:0000313" key="9">
    <source>
        <dbReference type="EMBL" id="SHM06468.1"/>
    </source>
</evidence>
<gene>
    <name evidence="9" type="ORF">SAMN02746066_00597</name>
</gene>
<feature type="transmembrane region" description="Helical" evidence="7">
    <location>
        <begin position="263"/>
        <end position="284"/>
    </location>
</feature>
<dbReference type="RefSeq" id="WP_242952470.1">
    <property type="nucleotide sequence ID" value="NZ_FRCP01000006.1"/>
</dbReference>
<name>A0A1M7FRR1_9FIRM</name>
<dbReference type="EMBL" id="FRCP01000006">
    <property type="protein sequence ID" value="SHM06468.1"/>
    <property type="molecule type" value="Genomic_DNA"/>
</dbReference>
<keyword evidence="2 7" id="KW-0813">Transport</keyword>
<dbReference type="InterPro" id="IPR035906">
    <property type="entry name" value="MetI-like_sf"/>
</dbReference>
<evidence type="ECO:0000256" key="7">
    <source>
        <dbReference type="RuleBase" id="RU363032"/>
    </source>
</evidence>
<accession>A0A1M7FRR1</accession>
<evidence type="ECO:0000259" key="8">
    <source>
        <dbReference type="PROSITE" id="PS50928"/>
    </source>
</evidence>
<comment type="subcellular location">
    <subcellularLocation>
        <location evidence="1 7">Cell membrane</location>
        <topology evidence="1 7">Multi-pass membrane protein</topology>
    </subcellularLocation>
</comment>
<keyword evidence="5 7" id="KW-1133">Transmembrane helix</keyword>
<feature type="domain" description="ABC transmembrane type-1" evidence="8">
    <location>
        <begin position="75"/>
        <end position="283"/>
    </location>
</feature>
<dbReference type="GO" id="GO:0005886">
    <property type="term" value="C:plasma membrane"/>
    <property type="evidence" value="ECO:0007669"/>
    <property type="project" value="UniProtKB-SubCell"/>
</dbReference>
<feature type="transmembrane region" description="Helical" evidence="7">
    <location>
        <begin position="159"/>
        <end position="184"/>
    </location>
</feature>
<keyword evidence="4 7" id="KW-0812">Transmembrane</keyword>
<evidence type="ECO:0000256" key="5">
    <source>
        <dbReference type="ARBA" id="ARBA00022989"/>
    </source>
</evidence>
<evidence type="ECO:0000256" key="6">
    <source>
        <dbReference type="ARBA" id="ARBA00023136"/>
    </source>
</evidence>
<evidence type="ECO:0000313" key="10">
    <source>
        <dbReference type="Proteomes" id="UP000184038"/>
    </source>
</evidence>
<feature type="transmembrane region" description="Helical" evidence="7">
    <location>
        <begin position="205"/>
        <end position="226"/>
    </location>
</feature>
<dbReference type="AlphaFoldDB" id="A0A1M7FRR1"/>
<sequence>MKMGMSKYFKTKRARKETILGFVFLLPSFLGVSIFVLIPFIDAVRRSFSETMTRRFVGLENYRLVFANEAFKLAAKNTGKFLLICIPLLLLLSLFFSVLLFSIGGLQNVIKTTFLIPMVIPAASIVLLWRVFFDEYGMLNKIIVHFGGSGTDWMNSSKAFYILVFTYIWKNIGYDIILWLAGLNGISQSVYEAASVDGAGTFTKFIYITLPNLMSTLFIVTVLSLINSFKVFREAYLIAGDYPHESIYMLQHVFNNWFTNLDIQKMCAGAVLVAITLLTVIIGIQKLTGSDKEEVL</sequence>
<dbReference type="STRING" id="1120996.SAMN02746066_00597"/>
<keyword evidence="10" id="KW-1185">Reference proteome</keyword>
<protein>
    <submittedName>
        <fullName evidence="9">Multiple sugar transport system permease protein</fullName>
    </submittedName>
</protein>
<evidence type="ECO:0000256" key="2">
    <source>
        <dbReference type="ARBA" id="ARBA00022448"/>
    </source>
</evidence>
<dbReference type="Gene3D" id="1.10.3720.10">
    <property type="entry name" value="MetI-like"/>
    <property type="match status" value="1"/>
</dbReference>
<dbReference type="PROSITE" id="PS50928">
    <property type="entry name" value="ABC_TM1"/>
    <property type="match status" value="1"/>
</dbReference>
<keyword evidence="3" id="KW-1003">Cell membrane</keyword>
<feature type="transmembrane region" description="Helical" evidence="7">
    <location>
        <begin position="81"/>
        <end position="101"/>
    </location>
</feature>